<dbReference type="RefSeq" id="WP_059023000.1">
    <property type="nucleotide sequence ID" value="NZ_LN609302.1"/>
</dbReference>
<accession>A0A0U5F7B2</accession>
<organism evidence="2 4">
    <name type="scientific">Acetobacter ghanensis</name>
    <dbReference type="NCBI Taxonomy" id="431306"/>
    <lineage>
        <taxon>Bacteria</taxon>
        <taxon>Pseudomonadati</taxon>
        <taxon>Pseudomonadota</taxon>
        <taxon>Alphaproteobacteria</taxon>
        <taxon>Acetobacterales</taxon>
        <taxon>Acetobacteraceae</taxon>
        <taxon>Acetobacter</taxon>
    </lineage>
</organism>
<reference evidence="2" key="2">
    <citation type="submission" date="2014-09" db="EMBL/GenBank/DDBJ databases">
        <authorList>
            <person name="Magalhaes I.L.F."/>
            <person name="Oliveira U."/>
            <person name="Santos F.R."/>
            <person name="Vidigal T.H.D.A."/>
            <person name="Brescovit A.D."/>
            <person name="Santos A.J."/>
        </authorList>
    </citation>
    <scope>NUCLEOTIDE SEQUENCE</scope>
    <source>
        <strain evidence="2">LMG 23848T</strain>
    </source>
</reference>
<feature type="domain" description="Ribbon-helix-helix" evidence="1">
    <location>
        <begin position="6"/>
        <end position="69"/>
    </location>
</feature>
<sequence length="82" mass="9175">MSRHLRKRSLILAGHDTSVALEPTFWAVLERMIANQNVTLVQLVTQVDATRAPDQSLASALRVHAVEWLQQRADAPTFKNPS</sequence>
<dbReference type="AlphaFoldDB" id="A0A0U5F7B2"/>
<name>A0A0U5F7B2_9PROT</name>
<reference evidence="3 5" key="3">
    <citation type="journal article" date="2020" name="Int. J. Syst. Evol. Microbiol.">
        <title>Novel acetic acid bacteria from cider fermentations: Acetobacter conturbans sp. nov. and Acetobacter fallax sp. nov.</title>
        <authorList>
            <person name="Sombolestani A.S."/>
            <person name="Cleenwerck I."/>
            <person name="Cnockaert M."/>
            <person name="Borremans W."/>
            <person name="Wieme A.D."/>
            <person name="De Vuyst L."/>
            <person name="Vandamme P."/>
        </authorList>
    </citation>
    <scope>NUCLEOTIDE SEQUENCE [LARGE SCALE GENOMIC DNA]</scope>
    <source>
        <strain evidence="3 5">LMG 23848</strain>
    </source>
</reference>
<evidence type="ECO:0000259" key="1">
    <source>
        <dbReference type="Pfam" id="PF13467"/>
    </source>
</evidence>
<keyword evidence="5" id="KW-1185">Reference proteome</keyword>
<dbReference type="Proteomes" id="UP000657200">
    <property type="component" value="Unassembled WGS sequence"/>
</dbReference>
<evidence type="ECO:0000313" key="5">
    <source>
        <dbReference type="Proteomes" id="UP000657200"/>
    </source>
</evidence>
<reference evidence="4" key="1">
    <citation type="submission" date="2014-09" db="EMBL/GenBank/DDBJ databases">
        <authorList>
            <person name="Illeghems K.G."/>
        </authorList>
    </citation>
    <scope>NUCLEOTIDE SEQUENCE [LARGE SCALE GENOMIC DNA]</scope>
    <source>
        <strain evidence="4">LMG 23848T</strain>
    </source>
</reference>
<gene>
    <name evidence="2" type="ORF">AGA_742</name>
    <name evidence="3" type="ORF">GOB80_06470</name>
</gene>
<dbReference type="OrthoDB" id="7477016at2"/>
<dbReference type="EMBL" id="WOTE01000003">
    <property type="protein sequence ID" value="NHO39333.1"/>
    <property type="molecule type" value="Genomic_DNA"/>
</dbReference>
<proteinExistence type="predicted"/>
<dbReference type="STRING" id="431306.AGA_742"/>
<evidence type="ECO:0000313" key="4">
    <source>
        <dbReference type="Proteomes" id="UP000068250"/>
    </source>
</evidence>
<dbReference type="Gene3D" id="1.10.3990.20">
    <property type="entry name" value="protein bp1543"/>
    <property type="match status" value="1"/>
</dbReference>
<evidence type="ECO:0000313" key="3">
    <source>
        <dbReference type="EMBL" id="NHO39333.1"/>
    </source>
</evidence>
<dbReference type="InterPro" id="IPR027373">
    <property type="entry name" value="RHH_dom"/>
</dbReference>
<dbReference type="Pfam" id="PF13467">
    <property type="entry name" value="RHH_4"/>
    <property type="match status" value="1"/>
</dbReference>
<dbReference type="EMBL" id="LN609302">
    <property type="protein sequence ID" value="CEF54365.1"/>
    <property type="molecule type" value="Genomic_DNA"/>
</dbReference>
<dbReference type="Proteomes" id="UP000068250">
    <property type="component" value="Chromosome I"/>
</dbReference>
<dbReference type="InterPro" id="IPR038268">
    <property type="entry name" value="RHH_sf"/>
</dbReference>
<protein>
    <recommendedName>
        <fullName evidence="1">Ribbon-helix-helix domain-containing protein</fullName>
    </recommendedName>
</protein>
<evidence type="ECO:0000313" key="2">
    <source>
        <dbReference type="EMBL" id="CEF54365.1"/>
    </source>
</evidence>
<dbReference type="PATRIC" id="fig|431306.5.peg.722"/>